<dbReference type="GO" id="GO:0006508">
    <property type="term" value="P:proteolysis"/>
    <property type="evidence" value="ECO:0007669"/>
    <property type="project" value="UniProtKB-KW"/>
</dbReference>
<evidence type="ECO:0000256" key="14">
    <source>
        <dbReference type="SAM" id="MobiDB-lite"/>
    </source>
</evidence>
<keyword evidence="6" id="KW-0808">Transferase</keyword>
<dbReference type="AlphaFoldDB" id="A0A542ZA23"/>
<dbReference type="RefSeq" id="WP_170222736.1">
    <property type="nucleotide sequence ID" value="NZ_BAAASV010000002.1"/>
</dbReference>
<feature type="compositionally biased region" description="Gly residues" evidence="14">
    <location>
        <begin position="868"/>
        <end position="879"/>
    </location>
</feature>
<evidence type="ECO:0000256" key="4">
    <source>
        <dbReference type="ARBA" id="ARBA00022670"/>
    </source>
</evidence>
<dbReference type="FunFam" id="1.10.3810.10:FF:000001">
    <property type="entry name" value="Penicillin-binding protein 1A"/>
    <property type="match status" value="1"/>
</dbReference>
<dbReference type="GO" id="GO:0008955">
    <property type="term" value="F:peptidoglycan glycosyltransferase activity"/>
    <property type="evidence" value="ECO:0007669"/>
    <property type="project" value="UniProtKB-EC"/>
</dbReference>
<protein>
    <submittedName>
        <fullName evidence="17">Membrane peptidoglycan carboxypeptidase</fullName>
    </submittedName>
</protein>
<dbReference type="SMART" id="SM00740">
    <property type="entry name" value="PASTA"/>
    <property type="match status" value="1"/>
</dbReference>
<keyword evidence="15" id="KW-0472">Membrane</keyword>
<feature type="region of interest" description="Disordered" evidence="14">
    <location>
        <begin position="794"/>
        <end position="879"/>
    </location>
</feature>
<evidence type="ECO:0000256" key="8">
    <source>
        <dbReference type="ARBA" id="ARBA00022960"/>
    </source>
</evidence>
<dbReference type="GO" id="GO:0008658">
    <property type="term" value="F:penicillin binding"/>
    <property type="evidence" value="ECO:0007669"/>
    <property type="project" value="InterPro"/>
</dbReference>
<dbReference type="Pfam" id="PF03793">
    <property type="entry name" value="PASTA"/>
    <property type="match status" value="1"/>
</dbReference>
<evidence type="ECO:0000256" key="13">
    <source>
        <dbReference type="ARBA" id="ARBA00049902"/>
    </source>
</evidence>
<dbReference type="InterPro" id="IPR050396">
    <property type="entry name" value="Glycosyltr_51/Transpeptidase"/>
</dbReference>
<dbReference type="InterPro" id="IPR036950">
    <property type="entry name" value="PBP_transglycosylase"/>
</dbReference>
<dbReference type="GO" id="GO:0030288">
    <property type="term" value="C:outer membrane-bounded periplasmic space"/>
    <property type="evidence" value="ECO:0007669"/>
    <property type="project" value="TreeGrafter"/>
</dbReference>
<dbReference type="Gene3D" id="1.10.3810.10">
    <property type="entry name" value="Biosynthetic peptidoglycan transglycosylase-like"/>
    <property type="match status" value="1"/>
</dbReference>
<feature type="compositionally biased region" description="Polar residues" evidence="14">
    <location>
        <begin position="15"/>
        <end position="27"/>
    </location>
</feature>
<dbReference type="InterPro" id="IPR023346">
    <property type="entry name" value="Lysozyme-like_dom_sf"/>
</dbReference>
<evidence type="ECO:0000256" key="5">
    <source>
        <dbReference type="ARBA" id="ARBA00022676"/>
    </source>
</evidence>
<organism evidence="17 18">
    <name type="scientific">Rarobacter faecitabidus</name>
    <dbReference type="NCBI Taxonomy" id="13243"/>
    <lineage>
        <taxon>Bacteria</taxon>
        <taxon>Bacillati</taxon>
        <taxon>Actinomycetota</taxon>
        <taxon>Actinomycetes</taxon>
        <taxon>Micrococcales</taxon>
        <taxon>Rarobacteraceae</taxon>
        <taxon>Rarobacter</taxon>
    </lineage>
</organism>
<proteinExistence type="inferred from homology"/>
<keyword evidence="3 17" id="KW-0121">Carboxypeptidase</keyword>
<feature type="domain" description="PASTA" evidence="16">
    <location>
        <begin position="745"/>
        <end position="811"/>
    </location>
</feature>
<dbReference type="Gene3D" id="3.30.10.20">
    <property type="match status" value="1"/>
</dbReference>
<evidence type="ECO:0000256" key="6">
    <source>
        <dbReference type="ARBA" id="ARBA00022679"/>
    </source>
</evidence>
<keyword evidence="18" id="KW-1185">Reference proteome</keyword>
<evidence type="ECO:0000313" key="18">
    <source>
        <dbReference type="Proteomes" id="UP000315389"/>
    </source>
</evidence>
<evidence type="ECO:0000256" key="11">
    <source>
        <dbReference type="ARBA" id="ARBA00023316"/>
    </source>
</evidence>
<keyword evidence="10" id="KW-0511">Multifunctional enzyme</keyword>
<comment type="catalytic activity">
    <reaction evidence="12">
        <text>Preferential cleavage: (Ac)2-L-Lys-D-Ala-|-D-Ala. Also transpeptidation of peptidyl-alanyl moieties that are N-acyl substituents of D-alanine.</text>
        <dbReference type="EC" id="3.4.16.4"/>
    </reaction>
</comment>
<feature type="compositionally biased region" description="Polar residues" evidence="14">
    <location>
        <begin position="34"/>
        <end position="45"/>
    </location>
</feature>
<feature type="region of interest" description="Disordered" evidence="14">
    <location>
        <begin position="1"/>
        <end position="86"/>
    </location>
</feature>
<accession>A0A542ZA23</accession>
<dbReference type="SUPFAM" id="SSF53955">
    <property type="entry name" value="Lysozyme-like"/>
    <property type="match status" value="1"/>
</dbReference>
<comment type="caution">
    <text evidence="17">The sequence shown here is derived from an EMBL/GenBank/DDBJ whole genome shotgun (WGS) entry which is preliminary data.</text>
</comment>
<evidence type="ECO:0000256" key="1">
    <source>
        <dbReference type="ARBA" id="ARBA00007090"/>
    </source>
</evidence>
<sequence>MADSPSQGPKRVSTRRTGTGTNQSGWQPTRGAARQNSANPGQANPGQAKPSPGGQAKRTTVRDDARLGRAKSSRPRDIKDLKGRAKRKAIRKEHGFFNYPRGHISGFRRWLPSWRVLLGTGIFVLLLGIGGLVWAYQSVEIPNPEQFATAQKTTVYYADGKSVMGEFASQDRVIVDGATLPEYVGQTFVAAEDRTFYQNQGISPPGMARALINNVTGGARQGGSTITQQYAERYYLGETKTYSGKFKEAILAVKLAQHQDKDEILSNYMNTIYLGRGTYGIESAAKRYFGISASDLTLEQAALIAGIVPNPTNWDPRVNPEKAESRWNYVLDGMVTLGWITQAQRDAAEFPETIEYQRSDTYRGTRGYLLEMVRSELINRGGLTDEEIDTRGLRVVTTIDKAMQSDMVDTVKAMPEDTPKNLRPALVSLDPDSGAIKALYGGKNYLKQQYNNVTQGAAQAGSTFKPFALLAAVEDGISVQNEYFNGNNSRTIDGFERPVVNFGNASYGNVNLMRATALSINTAYAQLNVDIGPERTMEAAISAGIPESTSGLNALPSNVLGTASVHPLDLANAYATIASGGTYRRAFIVDEASEVLSGDVVYKGKSKDKKAFDEDVTATVTNAMAGVVEWGSGKTATAIGRPAAGKTGTSSDNKSAWFAGFTPNLVTVVGLYQVGDDGSEVSIEPFGGYSEITGGTVPVDMWTSYMTEALADLPVVDLPEMPAEQKSAPTETEGGGLGDGDSEEDTQVAVPGGLVGTSADKAQSALEKAGLKAAIIEEYSDSVKAGVVISASAKSGSKLERGDTVRLVVSLGPKPKEPEPEDTPEPTKPGNGGSTTPPPTTGGGSGSTGGSGSGGDEGDPGGDSSNPGGSGTGESGATG</sequence>
<reference evidence="17 18" key="1">
    <citation type="submission" date="2019-06" db="EMBL/GenBank/DDBJ databases">
        <title>Sequencing the genomes of 1000 actinobacteria strains.</title>
        <authorList>
            <person name="Klenk H.-P."/>
        </authorList>
    </citation>
    <scope>NUCLEOTIDE SEQUENCE [LARGE SCALE GENOMIC DNA]</scope>
    <source>
        <strain evidence="17 18">DSM 4813</strain>
    </source>
</reference>
<evidence type="ECO:0000256" key="2">
    <source>
        <dbReference type="ARBA" id="ARBA00007739"/>
    </source>
</evidence>
<comment type="similarity">
    <text evidence="2">In the N-terminal section; belongs to the glycosyltransferase 51 family.</text>
</comment>
<keyword evidence="15" id="KW-0812">Transmembrane</keyword>
<comment type="catalytic activity">
    <reaction evidence="13">
        <text>[GlcNAc-(1-&gt;4)-Mur2Ac(oyl-L-Ala-gamma-D-Glu-L-Lys-D-Ala-D-Ala)](n)-di-trans,octa-cis-undecaprenyl diphosphate + beta-D-GlcNAc-(1-&gt;4)-Mur2Ac(oyl-L-Ala-gamma-D-Glu-L-Lys-D-Ala-D-Ala)-di-trans,octa-cis-undecaprenyl diphosphate = [GlcNAc-(1-&gt;4)-Mur2Ac(oyl-L-Ala-gamma-D-Glu-L-Lys-D-Ala-D-Ala)](n+1)-di-trans,octa-cis-undecaprenyl diphosphate + di-trans,octa-cis-undecaprenyl diphosphate + H(+)</text>
        <dbReference type="Rhea" id="RHEA:23708"/>
        <dbReference type="Rhea" id="RHEA-COMP:9602"/>
        <dbReference type="Rhea" id="RHEA-COMP:9603"/>
        <dbReference type="ChEBI" id="CHEBI:15378"/>
        <dbReference type="ChEBI" id="CHEBI:58405"/>
        <dbReference type="ChEBI" id="CHEBI:60033"/>
        <dbReference type="ChEBI" id="CHEBI:78435"/>
        <dbReference type="EC" id="2.4.99.28"/>
    </reaction>
</comment>
<dbReference type="GO" id="GO:0008360">
    <property type="term" value="P:regulation of cell shape"/>
    <property type="evidence" value="ECO:0007669"/>
    <property type="project" value="UniProtKB-KW"/>
</dbReference>
<keyword evidence="4" id="KW-0645">Protease</keyword>
<gene>
    <name evidence="17" type="ORF">FB461_2271</name>
</gene>
<dbReference type="GO" id="GO:0009002">
    <property type="term" value="F:serine-type D-Ala-D-Ala carboxypeptidase activity"/>
    <property type="evidence" value="ECO:0007669"/>
    <property type="project" value="UniProtKB-EC"/>
</dbReference>
<evidence type="ECO:0000256" key="10">
    <source>
        <dbReference type="ARBA" id="ARBA00023268"/>
    </source>
</evidence>
<keyword evidence="15" id="KW-1133">Transmembrane helix</keyword>
<dbReference type="EMBL" id="VFOS01000005">
    <property type="protein sequence ID" value="TQL57151.1"/>
    <property type="molecule type" value="Genomic_DNA"/>
</dbReference>
<feature type="transmembrane region" description="Helical" evidence="15">
    <location>
        <begin position="116"/>
        <end position="136"/>
    </location>
</feature>
<evidence type="ECO:0000313" key="17">
    <source>
        <dbReference type="EMBL" id="TQL57151.1"/>
    </source>
</evidence>
<dbReference type="InterPro" id="IPR001460">
    <property type="entry name" value="PCN-bd_Tpept"/>
</dbReference>
<dbReference type="GO" id="GO:0071555">
    <property type="term" value="P:cell wall organization"/>
    <property type="evidence" value="ECO:0007669"/>
    <property type="project" value="UniProtKB-KW"/>
</dbReference>
<dbReference type="Gene3D" id="3.40.710.10">
    <property type="entry name" value="DD-peptidase/beta-lactamase superfamily"/>
    <property type="match status" value="1"/>
</dbReference>
<keyword evidence="11" id="KW-0961">Cell wall biogenesis/degradation</keyword>
<comment type="similarity">
    <text evidence="1">In the C-terminal section; belongs to the transpeptidase family.</text>
</comment>
<dbReference type="InterPro" id="IPR012338">
    <property type="entry name" value="Beta-lactam/transpept-like"/>
</dbReference>
<dbReference type="SUPFAM" id="SSF56601">
    <property type="entry name" value="beta-lactamase/transpeptidase-like"/>
    <property type="match status" value="1"/>
</dbReference>
<dbReference type="Proteomes" id="UP000315389">
    <property type="component" value="Unassembled WGS sequence"/>
</dbReference>
<keyword evidence="5" id="KW-0328">Glycosyltransferase</keyword>
<dbReference type="CDD" id="cd06577">
    <property type="entry name" value="PASTA_pknB"/>
    <property type="match status" value="1"/>
</dbReference>
<evidence type="ECO:0000256" key="3">
    <source>
        <dbReference type="ARBA" id="ARBA00022645"/>
    </source>
</evidence>
<dbReference type="PANTHER" id="PTHR32282:SF34">
    <property type="entry name" value="PENICILLIN-BINDING PROTEIN 1A"/>
    <property type="match status" value="1"/>
</dbReference>
<dbReference type="PROSITE" id="PS51178">
    <property type="entry name" value="PASTA"/>
    <property type="match status" value="1"/>
</dbReference>
<feature type="region of interest" description="Disordered" evidence="14">
    <location>
        <begin position="723"/>
        <end position="755"/>
    </location>
</feature>
<evidence type="ECO:0000256" key="7">
    <source>
        <dbReference type="ARBA" id="ARBA00022801"/>
    </source>
</evidence>
<name>A0A542ZA23_RARFA</name>
<feature type="compositionally biased region" description="Basic and acidic residues" evidence="14">
    <location>
        <begin position="74"/>
        <end position="83"/>
    </location>
</feature>
<evidence type="ECO:0000259" key="16">
    <source>
        <dbReference type="PROSITE" id="PS51178"/>
    </source>
</evidence>
<evidence type="ECO:0000256" key="9">
    <source>
        <dbReference type="ARBA" id="ARBA00022984"/>
    </source>
</evidence>
<dbReference type="Pfam" id="PF00912">
    <property type="entry name" value="Transgly"/>
    <property type="match status" value="1"/>
</dbReference>
<evidence type="ECO:0000256" key="15">
    <source>
        <dbReference type="SAM" id="Phobius"/>
    </source>
</evidence>
<dbReference type="Pfam" id="PF00905">
    <property type="entry name" value="Transpeptidase"/>
    <property type="match status" value="1"/>
</dbReference>
<keyword evidence="8" id="KW-0133">Cell shape</keyword>
<keyword evidence="9" id="KW-0573">Peptidoglycan synthesis</keyword>
<feature type="compositionally biased region" description="Gly residues" evidence="14">
    <location>
        <begin position="841"/>
        <end position="855"/>
    </location>
</feature>
<dbReference type="PANTHER" id="PTHR32282">
    <property type="entry name" value="BINDING PROTEIN TRANSPEPTIDASE, PUTATIVE-RELATED"/>
    <property type="match status" value="1"/>
</dbReference>
<evidence type="ECO:0000256" key="12">
    <source>
        <dbReference type="ARBA" id="ARBA00034000"/>
    </source>
</evidence>
<dbReference type="GO" id="GO:0009252">
    <property type="term" value="P:peptidoglycan biosynthetic process"/>
    <property type="evidence" value="ECO:0007669"/>
    <property type="project" value="UniProtKB-KW"/>
</dbReference>
<dbReference type="InterPro" id="IPR001264">
    <property type="entry name" value="Glyco_trans_51"/>
</dbReference>
<dbReference type="InterPro" id="IPR005543">
    <property type="entry name" value="PASTA_dom"/>
</dbReference>
<keyword evidence="7" id="KW-0378">Hydrolase</keyword>